<comment type="catalytic activity">
    <reaction evidence="4">
        <text>glycyl-tRNA(Ala) + H2O = tRNA(Ala) + glycine + H(+)</text>
        <dbReference type="Rhea" id="RHEA:53744"/>
        <dbReference type="Rhea" id="RHEA-COMP:9657"/>
        <dbReference type="Rhea" id="RHEA-COMP:13640"/>
        <dbReference type="ChEBI" id="CHEBI:15377"/>
        <dbReference type="ChEBI" id="CHEBI:15378"/>
        <dbReference type="ChEBI" id="CHEBI:57305"/>
        <dbReference type="ChEBI" id="CHEBI:78442"/>
        <dbReference type="ChEBI" id="CHEBI:78522"/>
    </reaction>
</comment>
<keyword evidence="2 4" id="KW-0820">tRNA-binding</keyword>
<dbReference type="SUPFAM" id="SSF69500">
    <property type="entry name" value="DTD-like"/>
    <property type="match status" value="1"/>
</dbReference>
<evidence type="ECO:0000313" key="6">
    <source>
        <dbReference type="Proteomes" id="UP000095662"/>
    </source>
</evidence>
<evidence type="ECO:0000256" key="1">
    <source>
        <dbReference type="ARBA" id="ARBA00009673"/>
    </source>
</evidence>
<accession>A0A174ZCB9</accession>
<dbReference type="OrthoDB" id="9801395at2"/>
<dbReference type="CDD" id="cd00563">
    <property type="entry name" value="Dtyr_deacylase"/>
    <property type="match status" value="1"/>
</dbReference>
<dbReference type="EMBL" id="CZBY01000006">
    <property type="protein sequence ID" value="CUQ84993.1"/>
    <property type="molecule type" value="Genomic_DNA"/>
</dbReference>
<comment type="similarity">
    <text evidence="1 4">Belongs to the DTD family.</text>
</comment>
<dbReference type="GO" id="GO:0043908">
    <property type="term" value="F:Ser(Gly)-tRNA(Ala) hydrolase activity"/>
    <property type="evidence" value="ECO:0007669"/>
    <property type="project" value="UniProtKB-UniRule"/>
</dbReference>
<dbReference type="PANTHER" id="PTHR10472:SF5">
    <property type="entry name" value="D-AMINOACYL-TRNA DEACYLASE 1"/>
    <property type="match status" value="1"/>
</dbReference>
<dbReference type="HAMAP" id="MF_00518">
    <property type="entry name" value="Deacylase_Dtd"/>
    <property type="match status" value="1"/>
</dbReference>
<dbReference type="GO" id="GO:0000049">
    <property type="term" value="F:tRNA binding"/>
    <property type="evidence" value="ECO:0007669"/>
    <property type="project" value="UniProtKB-UniRule"/>
</dbReference>
<dbReference type="PANTHER" id="PTHR10472">
    <property type="entry name" value="D-TYROSYL-TRNA TYR DEACYLASE"/>
    <property type="match status" value="1"/>
</dbReference>
<protein>
    <recommendedName>
        <fullName evidence="4">D-aminoacyl-tRNA deacylase</fullName>
        <shortName evidence="4">DTD</shortName>
        <ecNumber evidence="4">3.1.1.96</ecNumber>
    </recommendedName>
    <alternativeName>
        <fullName evidence="4">Gly-tRNA(Ala) deacylase</fullName>
        <ecNumber evidence="4">3.1.1.-</ecNumber>
    </alternativeName>
</protein>
<dbReference type="GO" id="GO:0005737">
    <property type="term" value="C:cytoplasm"/>
    <property type="evidence" value="ECO:0007669"/>
    <property type="project" value="UniProtKB-SubCell"/>
</dbReference>
<name>A0A174ZCB9_9FIRM</name>
<gene>
    <name evidence="4 5" type="primary">dtd</name>
    <name evidence="5" type="ORF">ERS852540_01023</name>
</gene>
<dbReference type="AlphaFoldDB" id="A0A174ZCB9"/>
<sequence length="151" mass="16647">MKFVIQRVTGASVTVDNEIIGKIGKGFLVLIGISQTDTKEIADKLIRKMTGLRIFDDENGKTNLAPADVGGSLLLISQFTLYADCRKGYRPSFTRAGSPDMANELYEYIVEQCRKCESIADVQTGRFGADMKVELLNDGPFTVILDSNELM</sequence>
<reference evidence="5 6" key="1">
    <citation type="submission" date="2015-09" db="EMBL/GenBank/DDBJ databases">
        <authorList>
            <consortium name="Pathogen Informatics"/>
        </authorList>
    </citation>
    <scope>NUCLEOTIDE SEQUENCE [LARGE SCALE GENOMIC DNA]</scope>
    <source>
        <strain evidence="5 6">2789STDY5834928</strain>
    </source>
</reference>
<dbReference type="InterPro" id="IPR003732">
    <property type="entry name" value="Daa-tRNA_deacyls_DTD"/>
</dbReference>
<comment type="function">
    <text evidence="4">An aminoacyl-tRNA editing enzyme that deacylates mischarged D-aminoacyl-tRNAs. Also deacylates mischarged glycyl-tRNA(Ala), protecting cells against glycine mischarging by AlaRS. Acts via tRNA-based rather than protein-based catalysis; rejects L-amino acids rather than detecting D-amino acids in the active site. By recycling D-aminoacyl-tRNA to D-amino acids and free tRNA molecules, this enzyme counteracts the toxicity associated with the formation of D-aminoacyl-tRNA entities in vivo and helps enforce protein L-homochirality.</text>
</comment>
<comment type="catalytic activity">
    <reaction evidence="4">
        <text>a D-aminoacyl-tRNA + H2O = a tRNA + a D-alpha-amino acid + H(+)</text>
        <dbReference type="Rhea" id="RHEA:13953"/>
        <dbReference type="Rhea" id="RHEA-COMP:10123"/>
        <dbReference type="Rhea" id="RHEA-COMP:10124"/>
        <dbReference type="ChEBI" id="CHEBI:15377"/>
        <dbReference type="ChEBI" id="CHEBI:15378"/>
        <dbReference type="ChEBI" id="CHEBI:59871"/>
        <dbReference type="ChEBI" id="CHEBI:78442"/>
        <dbReference type="ChEBI" id="CHEBI:79333"/>
        <dbReference type="EC" id="3.1.1.96"/>
    </reaction>
</comment>
<evidence type="ECO:0000256" key="4">
    <source>
        <dbReference type="HAMAP-Rule" id="MF_00518"/>
    </source>
</evidence>
<keyword evidence="4" id="KW-0694">RNA-binding</keyword>
<dbReference type="FunFam" id="3.50.80.10:FF:000001">
    <property type="entry name" value="D-aminoacyl-tRNA deacylase"/>
    <property type="match status" value="1"/>
</dbReference>
<keyword evidence="3 4" id="KW-0378">Hydrolase</keyword>
<dbReference type="GO" id="GO:0019478">
    <property type="term" value="P:D-amino acid catabolic process"/>
    <property type="evidence" value="ECO:0007669"/>
    <property type="project" value="UniProtKB-UniRule"/>
</dbReference>
<dbReference type="GO" id="GO:0051500">
    <property type="term" value="F:D-tyrosyl-tRNA(Tyr) deacylase activity"/>
    <property type="evidence" value="ECO:0007669"/>
    <property type="project" value="TreeGrafter"/>
</dbReference>
<evidence type="ECO:0000313" key="5">
    <source>
        <dbReference type="EMBL" id="CUQ84993.1"/>
    </source>
</evidence>
<comment type="subcellular location">
    <subcellularLocation>
        <location evidence="4">Cytoplasm</location>
    </subcellularLocation>
</comment>
<proteinExistence type="inferred from homology"/>
<dbReference type="STRING" id="39492.ERS852540_01023"/>
<organism evidence="5 6">
    <name type="scientific">[Eubacterium] siraeum</name>
    <dbReference type="NCBI Taxonomy" id="39492"/>
    <lineage>
        <taxon>Bacteria</taxon>
        <taxon>Bacillati</taxon>
        <taxon>Bacillota</taxon>
        <taxon>Clostridia</taxon>
        <taxon>Eubacteriales</taxon>
        <taxon>Oscillospiraceae</taxon>
        <taxon>Oscillospiraceae incertae sedis</taxon>
    </lineage>
</organism>
<dbReference type="EC" id="3.1.1.96" evidence="4"/>
<evidence type="ECO:0000256" key="3">
    <source>
        <dbReference type="ARBA" id="ARBA00022801"/>
    </source>
</evidence>
<dbReference type="Gene3D" id="3.50.80.10">
    <property type="entry name" value="D-tyrosyl-tRNA(Tyr) deacylase"/>
    <property type="match status" value="1"/>
</dbReference>
<dbReference type="Proteomes" id="UP000095662">
    <property type="component" value="Unassembled WGS sequence"/>
</dbReference>
<dbReference type="GO" id="GO:0106026">
    <property type="term" value="F:Gly-tRNA(Ala) deacylase activity"/>
    <property type="evidence" value="ECO:0007669"/>
    <property type="project" value="UniProtKB-UniRule"/>
</dbReference>
<comment type="subunit">
    <text evidence="4">Homodimer.</text>
</comment>
<dbReference type="Pfam" id="PF02580">
    <property type="entry name" value="Tyr_Deacylase"/>
    <property type="match status" value="1"/>
</dbReference>
<keyword evidence="4" id="KW-0963">Cytoplasm</keyword>
<comment type="domain">
    <text evidence="4">A Gly-cisPro motif from one monomer fits into the active site of the other monomer to allow specific chiral rejection of L-amino acids.</text>
</comment>
<dbReference type="InterPro" id="IPR023509">
    <property type="entry name" value="DTD-like_sf"/>
</dbReference>
<evidence type="ECO:0000256" key="2">
    <source>
        <dbReference type="ARBA" id="ARBA00022555"/>
    </source>
</evidence>
<feature type="short sequence motif" description="Gly-cisPro motif, important for rejection of L-amino acids" evidence="4">
    <location>
        <begin position="139"/>
        <end position="140"/>
    </location>
</feature>
<dbReference type="NCBIfam" id="TIGR00256">
    <property type="entry name" value="D-aminoacyl-tRNA deacylase"/>
    <property type="match status" value="1"/>
</dbReference>
<dbReference type="EC" id="3.1.1.-" evidence="4"/>